<keyword evidence="1" id="KW-0472">Membrane</keyword>
<organism evidence="2 3">
    <name type="scientific">Streptococcus sanguinis SK355</name>
    <dbReference type="NCBI Taxonomy" id="888816"/>
    <lineage>
        <taxon>Bacteria</taxon>
        <taxon>Bacillati</taxon>
        <taxon>Bacillota</taxon>
        <taxon>Bacilli</taxon>
        <taxon>Lactobacillales</taxon>
        <taxon>Streptococcaceae</taxon>
        <taxon>Streptococcus</taxon>
    </lineage>
</organism>
<name>F3UTC8_STRSA</name>
<dbReference type="STRING" id="888816.HMPREF9389_2086"/>
<reference evidence="2 3" key="1">
    <citation type="submission" date="2011-03" db="EMBL/GenBank/DDBJ databases">
        <authorList>
            <person name="Muzny D."/>
            <person name="Qin X."/>
            <person name="Deng J."/>
            <person name="Jiang H."/>
            <person name="Liu Y."/>
            <person name="Qu J."/>
            <person name="Song X.-Z."/>
            <person name="Zhang L."/>
            <person name="Thornton R."/>
            <person name="Coyle M."/>
            <person name="Francisco L."/>
            <person name="Jackson L."/>
            <person name="Javaid M."/>
            <person name="Korchina V."/>
            <person name="Kovar C."/>
            <person name="Mata R."/>
            <person name="Mathew T."/>
            <person name="Ngo R."/>
            <person name="Nguyen L."/>
            <person name="Nguyen N."/>
            <person name="Okwuonu G."/>
            <person name="Ongeri F."/>
            <person name="Pham C."/>
            <person name="Simmons D."/>
            <person name="Wilczek-Boney K."/>
            <person name="Hale W."/>
            <person name="Jakkamsetti A."/>
            <person name="Pham P."/>
            <person name="Ruth R."/>
            <person name="San Lucas F."/>
            <person name="Warren J."/>
            <person name="Zhang J."/>
            <person name="Zhao Z."/>
            <person name="Zhou C."/>
            <person name="Zhu D."/>
            <person name="Lee S."/>
            <person name="Bess C."/>
            <person name="Blankenburg K."/>
            <person name="Forbes L."/>
            <person name="Fu Q."/>
            <person name="Gubbala S."/>
            <person name="Hirani K."/>
            <person name="Jayaseelan J.C."/>
            <person name="Lara F."/>
            <person name="Munidasa M."/>
            <person name="Palculict T."/>
            <person name="Patil S."/>
            <person name="Pu L.-L."/>
            <person name="Saada N."/>
            <person name="Tang L."/>
            <person name="Weissenberger G."/>
            <person name="Zhu Y."/>
            <person name="Hemphill L."/>
            <person name="Shang Y."/>
            <person name="Youmans B."/>
            <person name="Ayvaz T."/>
            <person name="Ross M."/>
            <person name="Santibanez J."/>
            <person name="Aqrawi P."/>
            <person name="Gross S."/>
            <person name="Joshi V."/>
            <person name="Fowler G."/>
            <person name="Nazareth L."/>
            <person name="Reid J."/>
            <person name="Worley K."/>
            <person name="Petrosino J."/>
            <person name="Highlander S."/>
            <person name="Gibbs R."/>
        </authorList>
    </citation>
    <scope>NUCLEOTIDE SEQUENCE [LARGE SCALE GENOMIC DNA]</scope>
    <source>
        <strain evidence="2 3">SK355</strain>
    </source>
</reference>
<proteinExistence type="predicted"/>
<keyword evidence="1" id="KW-0812">Transmembrane</keyword>
<comment type="caution">
    <text evidence="2">The sequence shown here is derived from an EMBL/GenBank/DDBJ whole genome shotgun (WGS) entry which is preliminary data.</text>
</comment>
<keyword evidence="1" id="KW-1133">Transmembrane helix</keyword>
<dbReference type="AlphaFoldDB" id="F3UTC8"/>
<feature type="transmembrane region" description="Helical" evidence="1">
    <location>
        <begin position="45"/>
        <end position="68"/>
    </location>
</feature>
<dbReference type="EMBL" id="AFFN01000030">
    <property type="protein sequence ID" value="EGJ36517.1"/>
    <property type="molecule type" value="Genomic_DNA"/>
</dbReference>
<feature type="transmembrane region" description="Helical" evidence="1">
    <location>
        <begin position="112"/>
        <end position="134"/>
    </location>
</feature>
<gene>
    <name evidence="2" type="ORF">HMPREF9389_2086</name>
</gene>
<dbReference type="PATRIC" id="fig|888816.3.peg.2038"/>
<evidence type="ECO:0000313" key="3">
    <source>
        <dbReference type="Proteomes" id="UP000005589"/>
    </source>
</evidence>
<evidence type="ECO:0000313" key="2">
    <source>
        <dbReference type="EMBL" id="EGJ36517.1"/>
    </source>
</evidence>
<feature type="transmembrane region" description="Helical" evidence="1">
    <location>
        <begin position="7"/>
        <end position="25"/>
    </location>
</feature>
<evidence type="ECO:0000256" key="1">
    <source>
        <dbReference type="SAM" id="Phobius"/>
    </source>
</evidence>
<accession>F3UTC8</accession>
<sequence length="173" mass="20375">MKKYLKQLPWLLLFYGIFIASDWIWQELWRYLIDNTESVESVLNWLSNLNILYYLLLLPLVGAGIAYINTRMQGFSLPFLLLIPGVHYYYLFKNFFNGLFYSGDKIYNPITSTLYNARDIHVLLFLSLGGMLLAEQHRKKRQVATLSQETLNRFLVLMVNSSCKFLQSCYNVF</sequence>
<dbReference type="eggNOG" id="ENOG5030CKB">
    <property type="taxonomic scope" value="Bacteria"/>
</dbReference>
<protein>
    <submittedName>
        <fullName evidence="2">Uncharacterized protein</fullName>
    </submittedName>
</protein>
<dbReference type="HOGENOM" id="CLU_1546764_0_0_9"/>
<dbReference type="Proteomes" id="UP000005589">
    <property type="component" value="Unassembled WGS sequence"/>
</dbReference>
<feature type="transmembrane region" description="Helical" evidence="1">
    <location>
        <begin position="75"/>
        <end position="92"/>
    </location>
</feature>